<dbReference type="PANTHER" id="PTHR43102:SF2">
    <property type="entry name" value="GAF DOMAIN-CONTAINING PROTEIN"/>
    <property type="match status" value="1"/>
</dbReference>
<gene>
    <name evidence="3" type="ORF">SAMN06296378_1283</name>
</gene>
<name>A0A2C8ZGP6_9MICO</name>
<organism evidence="3 4">
    <name type="scientific">Salinibacterium xinjiangense</name>
    <dbReference type="NCBI Taxonomy" id="386302"/>
    <lineage>
        <taxon>Bacteria</taxon>
        <taxon>Bacillati</taxon>
        <taxon>Actinomycetota</taxon>
        <taxon>Actinomycetes</taxon>
        <taxon>Micrococcales</taxon>
        <taxon>Microbacteriaceae</taxon>
        <taxon>Salinibacterium</taxon>
    </lineage>
</organism>
<evidence type="ECO:0000313" key="3">
    <source>
        <dbReference type="EMBL" id="SOE63835.1"/>
    </source>
</evidence>
<dbReference type="InterPro" id="IPR036514">
    <property type="entry name" value="SGNH_hydro_sf"/>
</dbReference>
<dbReference type="Gene3D" id="3.40.50.1110">
    <property type="entry name" value="SGNH hydrolase"/>
    <property type="match status" value="1"/>
</dbReference>
<evidence type="ECO:0000259" key="1">
    <source>
        <dbReference type="Pfam" id="PF01590"/>
    </source>
</evidence>
<dbReference type="PANTHER" id="PTHR43102">
    <property type="entry name" value="SLR1143 PROTEIN"/>
    <property type="match status" value="1"/>
</dbReference>
<dbReference type="Proteomes" id="UP000219440">
    <property type="component" value="Unassembled WGS sequence"/>
</dbReference>
<dbReference type="SUPFAM" id="SSF55781">
    <property type="entry name" value="GAF domain-like"/>
    <property type="match status" value="1"/>
</dbReference>
<dbReference type="EMBL" id="OCST01000003">
    <property type="protein sequence ID" value="SOE63835.1"/>
    <property type="molecule type" value="Genomic_DNA"/>
</dbReference>
<feature type="domain" description="SGNH hydrolase-type esterase" evidence="2">
    <location>
        <begin position="99"/>
        <end position="252"/>
    </location>
</feature>
<dbReference type="InterPro" id="IPR003018">
    <property type="entry name" value="GAF"/>
</dbReference>
<sequence length="451" mass="48801">MVLTLGGPRSGSYGTGSTEYTLSTASSDVSTPEMQSLMLRNDQFSSDGSTLRSIVSAAIGPWMTSIYRWRSLVASLPVRPVDEPVSHAPGLDPDRVLIIGNGLAVGWGVLIHDLALPGFLSRALSAATGRGSEVRAHIDPDITIATAQRALSASDLASYDAVVVVIGASDAFQLISPRRWAHHMAVLFRALEQSAGAAPILIVGIPPISSIPFFRAHPGGIIDRWAKHLNSITRKLCDAHRTISYVAPVWAVSAARDDIDGRTDRYRSPEEYRSATATIMDALLPLLETATALAHHIDSASGSAQSNEARMAALGRLEILDTPTEVRFDYIVRMVRTMFGTESAAFTLIDADRQWSKAVLGTSQREIPLEHSFCALTIQSPTPFVVLDARHDERPLPATDVRFYAGYPVEAPDGTRIGAICVFDSRPRSSVTTAQLSFLRELAFSIQREIA</sequence>
<accession>A0A2C8ZGP6</accession>
<dbReference type="InterPro" id="IPR013830">
    <property type="entry name" value="SGNH_hydro"/>
</dbReference>
<dbReference type="SUPFAM" id="SSF52266">
    <property type="entry name" value="SGNH hydrolase"/>
    <property type="match status" value="1"/>
</dbReference>
<reference evidence="3 4" key="1">
    <citation type="submission" date="2017-09" db="EMBL/GenBank/DDBJ databases">
        <authorList>
            <person name="Ehlers B."/>
            <person name="Leendertz F.H."/>
        </authorList>
    </citation>
    <scope>NUCLEOTIDE SEQUENCE [LARGE SCALE GENOMIC DNA]</scope>
    <source>
        <strain evidence="3 4">CGMCC 1.05381</strain>
    </source>
</reference>
<dbReference type="Gene3D" id="3.30.450.40">
    <property type="match status" value="1"/>
</dbReference>
<keyword evidence="4" id="KW-1185">Reference proteome</keyword>
<dbReference type="Pfam" id="PF01590">
    <property type="entry name" value="GAF"/>
    <property type="match status" value="1"/>
</dbReference>
<evidence type="ECO:0000313" key="4">
    <source>
        <dbReference type="Proteomes" id="UP000219440"/>
    </source>
</evidence>
<dbReference type="InterPro" id="IPR029016">
    <property type="entry name" value="GAF-like_dom_sf"/>
</dbReference>
<feature type="domain" description="GAF" evidence="1">
    <location>
        <begin position="325"/>
        <end position="446"/>
    </location>
</feature>
<dbReference type="Pfam" id="PF13472">
    <property type="entry name" value="Lipase_GDSL_2"/>
    <property type="match status" value="1"/>
</dbReference>
<dbReference type="AlphaFoldDB" id="A0A2C8ZGP6"/>
<evidence type="ECO:0000259" key="2">
    <source>
        <dbReference type="Pfam" id="PF13472"/>
    </source>
</evidence>
<dbReference type="CDD" id="cd01836">
    <property type="entry name" value="FeeA_FeeB_like"/>
    <property type="match status" value="1"/>
</dbReference>
<protein>
    <submittedName>
        <fullName evidence="3">GAF domain-containing protein</fullName>
    </submittedName>
</protein>
<proteinExistence type="predicted"/>